<dbReference type="HOGENOM" id="CLU_1070317_0_0_1"/>
<keyword evidence="3" id="KW-1133">Transmembrane helix</keyword>
<comment type="caution">
    <text evidence="5">The sequence shown here is derived from an EMBL/GenBank/DDBJ whole genome shotgun (WGS) entry which is preliminary data.</text>
</comment>
<name>L8WND4_THACA</name>
<gene>
    <name evidence="5" type="ORF">AG1IA_06475</name>
</gene>
<dbReference type="InterPro" id="IPR025300">
    <property type="entry name" value="BetaGal_jelly_roll_dom"/>
</dbReference>
<dbReference type="InterPro" id="IPR008979">
    <property type="entry name" value="Galactose-bd-like_sf"/>
</dbReference>
<dbReference type="GO" id="GO:0004565">
    <property type="term" value="F:beta-galactosidase activity"/>
    <property type="evidence" value="ECO:0007669"/>
    <property type="project" value="UniProtKB-ARBA"/>
</dbReference>
<proteinExistence type="predicted"/>
<evidence type="ECO:0000313" key="6">
    <source>
        <dbReference type="Proteomes" id="UP000011668"/>
    </source>
</evidence>
<keyword evidence="3" id="KW-0472">Membrane</keyword>
<dbReference type="EMBL" id="AFRT01001749">
    <property type="protein sequence ID" value="ELU39495.1"/>
    <property type="molecule type" value="Genomic_DNA"/>
</dbReference>
<dbReference type="Proteomes" id="UP000011668">
    <property type="component" value="Unassembled WGS sequence"/>
</dbReference>
<feature type="transmembrane region" description="Helical" evidence="3">
    <location>
        <begin position="59"/>
        <end position="80"/>
    </location>
</feature>
<evidence type="ECO:0000259" key="4">
    <source>
        <dbReference type="Pfam" id="PF13364"/>
    </source>
</evidence>
<evidence type="ECO:0000256" key="3">
    <source>
        <dbReference type="SAM" id="Phobius"/>
    </source>
</evidence>
<dbReference type="STRING" id="983506.L8WND4"/>
<evidence type="ECO:0000256" key="2">
    <source>
        <dbReference type="ARBA" id="ARBA00023295"/>
    </source>
</evidence>
<keyword evidence="3" id="KW-0812">Transmembrane</keyword>
<keyword evidence="1" id="KW-0378">Hydrolase</keyword>
<feature type="domain" description="Beta-galactosidase jelly roll" evidence="4">
    <location>
        <begin position="179"/>
        <end position="260"/>
    </location>
</feature>
<sequence length="260" mass="28656">MDDGDQDYDVPPCGTSAAGWEVGLVCGRIWIPSRQLVVPRSIRKWGNGRETLCSRVRSLSIIMMIGFNFGFSAFLNGAFLGSGQGRPESDPSGGTDLVNVTYTFPVGSIQRDNILTVVVDNMGIHENWNANDEFKAPRGIRGYELLGSGDFTSWKLTGNVDGENTKDIIRGPLHEGGLYVERIGAIFPNYKFTSAWNSSKTDASCSPYVGINKAGIKAYKTKFNLSIDQSTDVTVAFKLDRNPNSNYRARLYVNGWQFGR</sequence>
<keyword evidence="6" id="KW-1185">Reference proteome</keyword>
<evidence type="ECO:0000313" key="5">
    <source>
        <dbReference type="EMBL" id="ELU39495.1"/>
    </source>
</evidence>
<organism evidence="5 6">
    <name type="scientific">Thanatephorus cucumeris (strain AG1-IA)</name>
    <name type="common">Rice sheath blight fungus</name>
    <name type="synonym">Rhizoctonia solani</name>
    <dbReference type="NCBI Taxonomy" id="983506"/>
    <lineage>
        <taxon>Eukaryota</taxon>
        <taxon>Fungi</taxon>
        <taxon>Dikarya</taxon>
        <taxon>Basidiomycota</taxon>
        <taxon>Agaricomycotina</taxon>
        <taxon>Agaricomycetes</taxon>
        <taxon>Cantharellales</taxon>
        <taxon>Ceratobasidiaceae</taxon>
        <taxon>Rhizoctonia</taxon>
        <taxon>Rhizoctonia solani AG-1</taxon>
    </lineage>
</organism>
<keyword evidence="2" id="KW-0326">Glycosidase</keyword>
<feature type="domain" description="Beta-galactosidase jelly roll" evidence="4">
    <location>
        <begin position="60"/>
        <end position="123"/>
    </location>
</feature>
<evidence type="ECO:0000256" key="1">
    <source>
        <dbReference type="ARBA" id="ARBA00022801"/>
    </source>
</evidence>
<accession>L8WND4</accession>
<dbReference type="SUPFAM" id="SSF49785">
    <property type="entry name" value="Galactose-binding domain-like"/>
    <property type="match status" value="2"/>
</dbReference>
<dbReference type="Pfam" id="PF13364">
    <property type="entry name" value="BetaGal_ABD2"/>
    <property type="match status" value="2"/>
</dbReference>
<dbReference type="OrthoDB" id="1657402at2759"/>
<protein>
    <recommendedName>
        <fullName evidence="4">Beta-galactosidase jelly roll domain-containing protein</fullName>
    </recommendedName>
</protein>
<dbReference type="AlphaFoldDB" id="L8WND4"/>
<reference evidence="5 6" key="1">
    <citation type="journal article" date="2013" name="Nat. Commun.">
        <title>The evolution and pathogenic mechanisms of the rice sheath blight pathogen.</title>
        <authorList>
            <person name="Zheng A."/>
            <person name="Lin R."/>
            <person name="Xu L."/>
            <person name="Qin P."/>
            <person name="Tang C."/>
            <person name="Ai P."/>
            <person name="Zhang D."/>
            <person name="Liu Y."/>
            <person name="Sun Z."/>
            <person name="Feng H."/>
            <person name="Wang Y."/>
            <person name="Chen Y."/>
            <person name="Liang X."/>
            <person name="Fu R."/>
            <person name="Li Q."/>
            <person name="Zhang J."/>
            <person name="Yu X."/>
            <person name="Xie Z."/>
            <person name="Ding L."/>
            <person name="Guan P."/>
            <person name="Tang J."/>
            <person name="Liang Y."/>
            <person name="Wang S."/>
            <person name="Deng Q."/>
            <person name="Li S."/>
            <person name="Zhu J."/>
            <person name="Wang L."/>
            <person name="Liu H."/>
            <person name="Li P."/>
        </authorList>
    </citation>
    <scope>NUCLEOTIDE SEQUENCE [LARGE SCALE GENOMIC DNA]</scope>
    <source>
        <strain evidence="6">AG-1 IA</strain>
    </source>
</reference>
<dbReference type="Gene3D" id="2.60.120.260">
    <property type="entry name" value="Galactose-binding domain-like"/>
    <property type="match status" value="1"/>
</dbReference>